<dbReference type="EMBL" id="LAZR01017260">
    <property type="protein sequence ID" value="KKM01154.1"/>
    <property type="molecule type" value="Genomic_DNA"/>
</dbReference>
<dbReference type="AlphaFoldDB" id="A0A0F9GQS5"/>
<organism evidence="1">
    <name type="scientific">marine sediment metagenome</name>
    <dbReference type="NCBI Taxonomy" id="412755"/>
    <lineage>
        <taxon>unclassified sequences</taxon>
        <taxon>metagenomes</taxon>
        <taxon>ecological metagenomes</taxon>
    </lineage>
</organism>
<protein>
    <submittedName>
        <fullName evidence="1">Uncharacterized protein</fullName>
    </submittedName>
</protein>
<evidence type="ECO:0000313" key="1">
    <source>
        <dbReference type="EMBL" id="KKM01154.1"/>
    </source>
</evidence>
<accession>A0A0F9GQS5</accession>
<proteinExistence type="predicted"/>
<reference evidence="1" key="1">
    <citation type="journal article" date="2015" name="Nature">
        <title>Complex archaea that bridge the gap between prokaryotes and eukaryotes.</title>
        <authorList>
            <person name="Spang A."/>
            <person name="Saw J.H."/>
            <person name="Jorgensen S.L."/>
            <person name="Zaremba-Niedzwiedzka K."/>
            <person name="Martijn J."/>
            <person name="Lind A.E."/>
            <person name="van Eijk R."/>
            <person name="Schleper C."/>
            <person name="Guy L."/>
            <person name="Ettema T.J."/>
        </authorList>
    </citation>
    <scope>NUCLEOTIDE SEQUENCE</scope>
</reference>
<sequence length="67" mass="7356">MSLIKNANKLELHWLAGQAGLVGLDSGAILLEDKDFELSGTSATDTDVPMIRIRGWPLRRQVLGPIR</sequence>
<gene>
    <name evidence="1" type="ORF">LCGC14_1797220</name>
</gene>
<comment type="caution">
    <text evidence="1">The sequence shown here is derived from an EMBL/GenBank/DDBJ whole genome shotgun (WGS) entry which is preliminary data.</text>
</comment>
<name>A0A0F9GQS5_9ZZZZ</name>